<evidence type="ECO:0000313" key="1">
    <source>
        <dbReference type="EMBL" id="AYD47501.1"/>
    </source>
</evidence>
<proteinExistence type="predicted"/>
<evidence type="ECO:0000313" key="2">
    <source>
        <dbReference type="Proteomes" id="UP000266118"/>
    </source>
</evidence>
<dbReference type="AlphaFoldDB" id="A0A386HPY9"/>
<sequence>MSKIAKFLKKKSSRWMLVILALITIVVISCSITIDSIDQPSYVNGGDSLHVTMNVTINTNATENSKFMVALLVPQLWNIRQNAKITFTSTNTTGVQNMTVIPVGTAAPQANGLDWPTLLANQIGHGGNLLSGWEWVAFYSDNAYSVNANDKIGVVIHINEKVSMDNISFKTGYVVANSSDGLSDPQYYASTFPGCFEVVNGTGDLLDFCNPQLSTITPLNSLDNDIITLGFDGGVISNALQNESDIYLNLKAFTTDGKEIDVFRQDSTTKLSSTGIKKWAINIWPRGLLGLQKGEHLAGLQYYFTDKTGTIKVGKTGDASTPFTYNFKCQ</sequence>
<gene>
    <name evidence="1" type="ORF">D6B99_07725</name>
</gene>
<dbReference type="RefSeq" id="WP_119986694.1">
    <property type="nucleotide sequence ID" value="NZ_CP032489.1"/>
</dbReference>
<dbReference type="OrthoDB" id="1406466at2"/>
<dbReference type="EMBL" id="CP032489">
    <property type="protein sequence ID" value="AYD47501.1"/>
    <property type="molecule type" value="Genomic_DNA"/>
</dbReference>
<dbReference type="Proteomes" id="UP000266118">
    <property type="component" value="Chromosome"/>
</dbReference>
<accession>A0A386HPY9</accession>
<name>A0A386HPY9_9BACT</name>
<organism evidence="1 2">
    <name type="scientific">Arachidicoccus soli</name>
    <dbReference type="NCBI Taxonomy" id="2341117"/>
    <lineage>
        <taxon>Bacteria</taxon>
        <taxon>Pseudomonadati</taxon>
        <taxon>Bacteroidota</taxon>
        <taxon>Chitinophagia</taxon>
        <taxon>Chitinophagales</taxon>
        <taxon>Chitinophagaceae</taxon>
        <taxon>Arachidicoccus</taxon>
    </lineage>
</organism>
<protein>
    <submittedName>
        <fullName evidence="1">DUF4961 domain-containing protein</fullName>
    </submittedName>
</protein>
<dbReference type="PROSITE" id="PS51257">
    <property type="entry name" value="PROKAR_LIPOPROTEIN"/>
    <property type="match status" value="1"/>
</dbReference>
<reference evidence="1 2" key="1">
    <citation type="submission" date="2018-09" db="EMBL/GenBank/DDBJ databases">
        <title>Arachidicoccus sp. nov., a bacterium isolated from soil.</title>
        <authorList>
            <person name="Weon H.-Y."/>
            <person name="Kwon S.-W."/>
            <person name="Lee S.A."/>
        </authorList>
    </citation>
    <scope>NUCLEOTIDE SEQUENCE [LARGE SCALE GENOMIC DNA]</scope>
    <source>
        <strain evidence="1 2">KIS59-12</strain>
    </source>
</reference>
<dbReference type="Pfam" id="PF16328">
    <property type="entry name" value="DUF4961"/>
    <property type="match status" value="1"/>
</dbReference>
<keyword evidence="2" id="KW-1185">Reference proteome</keyword>
<dbReference type="KEGG" id="ark:D6B99_07725"/>
<dbReference type="InterPro" id="IPR032522">
    <property type="entry name" value="DUF4961"/>
</dbReference>